<evidence type="ECO:0000313" key="2">
    <source>
        <dbReference type="EMBL" id="KAF2140652.1"/>
    </source>
</evidence>
<organism evidence="2 3">
    <name type="scientific">Aplosporella prunicola CBS 121167</name>
    <dbReference type="NCBI Taxonomy" id="1176127"/>
    <lineage>
        <taxon>Eukaryota</taxon>
        <taxon>Fungi</taxon>
        <taxon>Dikarya</taxon>
        <taxon>Ascomycota</taxon>
        <taxon>Pezizomycotina</taxon>
        <taxon>Dothideomycetes</taxon>
        <taxon>Dothideomycetes incertae sedis</taxon>
        <taxon>Botryosphaeriales</taxon>
        <taxon>Aplosporellaceae</taxon>
        <taxon>Aplosporella</taxon>
    </lineage>
</organism>
<accession>A0A6A6B8S8</accession>
<dbReference type="OrthoDB" id="10265389at2759"/>
<dbReference type="InterPro" id="IPR019312">
    <property type="entry name" value="CNOT11"/>
</dbReference>
<dbReference type="Pfam" id="PF10155">
    <property type="entry name" value="CNOT11"/>
    <property type="match status" value="1"/>
</dbReference>
<proteinExistence type="predicted"/>
<protein>
    <submittedName>
        <fullName evidence="2">Uncharacterized protein</fullName>
    </submittedName>
</protein>
<name>A0A6A6B8S8_9PEZI</name>
<sequence length="469" mass="52699">MASIQESPPARAPRGGVNFTVVPAIDSIDSELGLLSMSYADMSTLCRLPMPLRKFAQLWEDGGRLEFGEYQPRYAKIGADRKKYGTHFGACVDLQTSLENFEDDIHKAIEIVPEYIYLIHFMYSNWQLYQLQQGTALKYHPILPYWVSTVLRWDDKAGFGLSLETGITKAPPKSVRIRVARYIKHILTVLQRSVNDPTAMVLPPAHPRIREGKDDLTPNFDISYFVNVLDEQGVPWRSWYERMLPDAAISLNLANAYPSAEYYRFHLTHLDNESILAAAKDNPLMAELDSAQQDSQDTIGLLEDGSVVSPDASFPTSAPPRKEIDNAGEITQLARHDSMQAQQILVNLPIDVKSMEIINTILAAQATNNATVPPLDKTVIASGYIQHGLRSLERTPSDATSPLEPYSPADDPAEKARKVRLLVLFLKNLVKRNLVPPGDLNLDMQEICVRYAAIKEVRDFRHWLETGEE</sequence>
<reference evidence="2" key="1">
    <citation type="journal article" date="2020" name="Stud. Mycol.">
        <title>101 Dothideomycetes genomes: a test case for predicting lifestyles and emergence of pathogens.</title>
        <authorList>
            <person name="Haridas S."/>
            <person name="Albert R."/>
            <person name="Binder M."/>
            <person name="Bloem J."/>
            <person name="Labutti K."/>
            <person name="Salamov A."/>
            <person name="Andreopoulos B."/>
            <person name="Baker S."/>
            <person name="Barry K."/>
            <person name="Bills G."/>
            <person name="Bluhm B."/>
            <person name="Cannon C."/>
            <person name="Castanera R."/>
            <person name="Culley D."/>
            <person name="Daum C."/>
            <person name="Ezra D."/>
            <person name="Gonzalez J."/>
            <person name="Henrissat B."/>
            <person name="Kuo A."/>
            <person name="Liang C."/>
            <person name="Lipzen A."/>
            <person name="Lutzoni F."/>
            <person name="Magnuson J."/>
            <person name="Mondo S."/>
            <person name="Nolan M."/>
            <person name="Ohm R."/>
            <person name="Pangilinan J."/>
            <person name="Park H.-J."/>
            <person name="Ramirez L."/>
            <person name="Alfaro M."/>
            <person name="Sun H."/>
            <person name="Tritt A."/>
            <person name="Yoshinaga Y."/>
            <person name="Zwiers L.-H."/>
            <person name="Turgeon B."/>
            <person name="Goodwin S."/>
            <person name="Spatafora J."/>
            <person name="Crous P."/>
            <person name="Grigoriev I."/>
        </authorList>
    </citation>
    <scope>NUCLEOTIDE SEQUENCE</scope>
    <source>
        <strain evidence="2">CBS 121167</strain>
    </source>
</reference>
<gene>
    <name evidence="2" type="ORF">K452DRAFT_299382</name>
</gene>
<dbReference type="RefSeq" id="XP_033396365.1">
    <property type="nucleotide sequence ID" value="XM_033542221.1"/>
</dbReference>
<dbReference type="Proteomes" id="UP000799438">
    <property type="component" value="Unassembled WGS sequence"/>
</dbReference>
<dbReference type="EMBL" id="ML995489">
    <property type="protein sequence ID" value="KAF2140652.1"/>
    <property type="molecule type" value="Genomic_DNA"/>
</dbReference>
<feature type="region of interest" description="Disordered" evidence="1">
    <location>
        <begin position="392"/>
        <end position="411"/>
    </location>
</feature>
<dbReference type="AlphaFoldDB" id="A0A6A6B8S8"/>
<keyword evidence="3" id="KW-1185">Reference proteome</keyword>
<dbReference type="GeneID" id="54299718"/>
<dbReference type="GO" id="GO:0030014">
    <property type="term" value="C:CCR4-NOT complex"/>
    <property type="evidence" value="ECO:0007669"/>
    <property type="project" value="InterPro"/>
</dbReference>
<evidence type="ECO:0000256" key="1">
    <source>
        <dbReference type="SAM" id="MobiDB-lite"/>
    </source>
</evidence>
<evidence type="ECO:0000313" key="3">
    <source>
        <dbReference type="Proteomes" id="UP000799438"/>
    </source>
</evidence>